<evidence type="ECO:0000256" key="5">
    <source>
        <dbReference type="ARBA" id="ARBA00022737"/>
    </source>
</evidence>
<keyword evidence="4 8" id="KW-0479">Metal-binding</keyword>
<evidence type="ECO:0000313" key="11">
    <source>
        <dbReference type="Proteomes" id="UP000324222"/>
    </source>
</evidence>
<dbReference type="EC" id="2.5.1.60" evidence="8"/>
<comment type="function">
    <text evidence="8">Catalyzes the transfer of a geranylgeranyl moiety from geranylgeranyl diphosphate to both cysteines of proteins with the C-terminal sequence -XXCC, -XCXC and -CCXX.</text>
</comment>
<keyword evidence="2 8" id="KW-0637">Prenyltransferase</keyword>
<dbReference type="AlphaFoldDB" id="A0A5B7EKX3"/>
<evidence type="ECO:0000313" key="10">
    <source>
        <dbReference type="EMBL" id="MPC33836.1"/>
    </source>
</evidence>
<evidence type="ECO:0000256" key="6">
    <source>
        <dbReference type="ARBA" id="ARBA00022833"/>
    </source>
</evidence>
<comment type="caution">
    <text evidence="10">The sequence shown here is derived from an EMBL/GenBank/DDBJ whole genome shotgun (WGS) entry which is preliminary data.</text>
</comment>
<dbReference type="OrthoDB" id="5428259at2759"/>
<protein>
    <recommendedName>
        <fullName evidence="8">Geranylgeranyl transferase type-2 subunit beta</fullName>
        <ecNumber evidence="8">2.5.1.60</ecNumber>
    </recommendedName>
</protein>
<dbReference type="EMBL" id="VSRR010002920">
    <property type="protein sequence ID" value="MPC33836.1"/>
    <property type="molecule type" value="Genomic_DNA"/>
</dbReference>
<gene>
    <name evidence="10" type="primary">RABGGTB</name>
    <name evidence="10" type="ORF">E2C01_027203</name>
</gene>
<dbReference type="PANTHER" id="PTHR11774">
    <property type="entry name" value="GERANYLGERANYL TRANSFERASE TYPE BETA SUBUNIT"/>
    <property type="match status" value="1"/>
</dbReference>
<evidence type="ECO:0000256" key="7">
    <source>
        <dbReference type="ARBA" id="ARBA00047658"/>
    </source>
</evidence>
<comment type="similarity">
    <text evidence="1 8">Belongs to the protein prenyltransferase subunit beta family.</text>
</comment>
<keyword evidence="11" id="KW-1185">Reference proteome</keyword>
<keyword evidence="3 8" id="KW-0808">Transferase</keyword>
<evidence type="ECO:0000259" key="9">
    <source>
        <dbReference type="Pfam" id="PF00432"/>
    </source>
</evidence>
<dbReference type="Gene3D" id="1.50.10.20">
    <property type="match status" value="2"/>
</dbReference>
<name>A0A5B7EKX3_PORTR</name>
<comment type="cofactor">
    <cofactor evidence="8">
        <name>Zn(2+)</name>
        <dbReference type="ChEBI" id="CHEBI:29105"/>
    </cofactor>
    <text evidence="8">Binds 1 zinc ion per subunit.</text>
</comment>
<dbReference type="GO" id="GO:0004663">
    <property type="term" value="F:Rab geranylgeranyltransferase activity"/>
    <property type="evidence" value="ECO:0007669"/>
    <property type="project" value="UniProtKB-UniRule"/>
</dbReference>
<sequence>MIQHGLEGHEFLMYLQDAVYLIMSRLSSSMANLTNSISLYIVLLSLPTTNKLVELWVYQGSHPKDVEITDEHPKSLLLQKHADYILSYTKKKEDYEYTMTEHFRMSGMYWGLTAMDILGQLDKMSRTEVVEFIRQCQDTESGGFSPSLGHDPHLLFTLSAVQILVMLEATEEVSVESVVRYVSGLQNEDGSFSGDKWGEVDTRFSFCAVACLALLKRLDSLNLDKAVEFVMRCQNVDGGFGTRPGSESHAGQIYCCLGLLSIAGDPETGGFTDRPGDMVDLYHTLFGLAGLSLLGETGLKEINPVFCMPQYIMMRLGISVQINGTACGDASTLANPVVDALSVESHQLLSVHIHHWIVRAKLLNNVSLAWCLFLWEVHLAGCDALLWFFCLGIETIG</sequence>
<keyword evidence="5" id="KW-0677">Repeat</keyword>
<organism evidence="10 11">
    <name type="scientific">Portunus trituberculatus</name>
    <name type="common">Swimming crab</name>
    <name type="synonym">Neptunus trituberculatus</name>
    <dbReference type="NCBI Taxonomy" id="210409"/>
    <lineage>
        <taxon>Eukaryota</taxon>
        <taxon>Metazoa</taxon>
        <taxon>Ecdysozoa</taxon>
        <taxon>Arthropoda</taxon>
        <taxon>Crustacea</taxon>
        <taxon>Multicrustacea</taxon>
        <taxon>Malacostraca</taxon>
        <taxon>Eumalacostraca</taxon>
        <taxon>Eucarida</taxon>
        <taxon>Decapoda</taxon>
        <taxon>Pleocyemata</taxon>
        <taxon>Brachyura</taxon>
        <taxon>Eubrachyura</taxon>
        <taxon>Portunoidea</taxon>
        <taxon>Portunidae</taxon>
        <taxon>Portuninae</taxon>
        <taxon>Portunus</taxon>
    </lineage>
</organism>
<dbReference type="SUPFAM" id="SSF48239">
    <property type="entry name" value="Terpenoid cyclases/Protein prenyltransferases"/>
    <property type="match status" value="1"/>
</dbReference>
<evidence type="ECO:0000256" key="3">
    <source>
        <dbReference type="ARBA" id="ARBA00022679"/>
    </source>
</evidence>
<dbReference type="PANTHER" id="PTHR11774:SF11">
    <property type="entry name" value="GERANYLGERANYL TRANSFERASE TYPE-2 SUBUNIT BETA"/>
    <property type="match status" value="1"/>
</dbReference>
<comment type="catalytic activity">
    <reaction evidence="7 8">
        <text>geranylgeranyl diphosphate + L-cysteinyl-[protein] = S-geranylgeranyl-L-cysteinyl-[protein] + diphosphate</text>
        <dbReference type="Rhea" id="RHEA:21240"/>
        <dbReference type="Rhea" id="RHEA-COMP:10131"/>
        <dbReference type="Rhea" id="RHEA-COMP:11537"/>
        <dbReference type="ChEBI" id="CHEBI:29950"/>
        <dbReference type="ChEBI" id="CHEBI:33019"/>
        <dbReference type="ChEBI" id="CHEBI:57533"/>
        <dbReference type="ChEBI" id="CHEBI:86021"/>
        <dbReference type="EC" id="2.5.1.60"/>
    </reaction>
</comment>
<keyword evidence="6 8" id="KW-0862">Zinc</keyword>
<dbReference type="Proteomes" id="UP000324222">
    <property type="component" value="Unassembled WGS sequence"/>
</dbReference>
<feature type="domain" description="Prenyltransferase alpha-alpha toroid" evidence="9">
    <location>
        <begin position="76"/>
        <end position="264"/>
    </location>
</feature>
<dbReference type="InterPro" id="IPR045089">
    <property type="entry name" value="PGGT1B-like"/>
</dbReference>
<dbReference type="GO" id="GO:0005968">
    <property type="term" value="C:Rab-protein geranylgeranyltransferase complex"/>
    <property type="evidence" value="ECO:0007669"/>
    <property type="project" value="UniProtKB-UniRule"/>
</dbReference>
<dbReference type="InterPro" id="IPR026873">
    <property type="entry name" value="Ptb1"/>
</dbReference>
<dbReference type="CDD" id="cd02894">
    <property type="entry name" value="GGTase-II"/>
    <property type="match status" value="1"/>
</dbReference>
<proteinExistence type="inferred from homology"/>
<dbReference type="InterPro" id="IPR008930">
    <property type="entry name" value="Terpenoid_cyclase/PrenylTrfase"/>
</dbReference>
<evidence type="ECO:0000256" key="8">
    <source>
        <dbReference type="RuleBase" id="RU365076"/>
    </source>
</evidence>
<accession>A0A5B7EKX3</accession>
<dbReference type="InterPro" id="IPR001330">
    <property type="entry name" value="Prenyltrans"/>
</dbReference>
<reference evidence="10 11" key="1">
    <citation type="submission" date="2019-05" db="EMBL/GenBank/DDBJ databases">
        <title>Another draft genome of Portunus trituberculatus and its Hox gene families provides insights of decapod evolution.</title>
        <authorList>
            <person name="Jeong J.-H."/>
            <person name="Song I."/>
            <person name="Kim S."/>
            <person name="Choi T."/>
            <person name="Kim D."/>
            <person name="Ryu S."/>
            <person name="Kim W."/>
        </authorList>
    </citation>
    <scope>NUCLEOTIDE SEQUENCE [LARGE SCALE GENOMIC DNA]</scope>
    <source>
        <tissue evidence="10">Muscle</tissue>
    </source>
</reference>
<dbReference type="GO" id="GO:0046872">
    <property type="term" value="F:metal ion binding"/>
    <property type="evidence" value="ECO:0007669"/>
    <property type="project" value="UniProtKB-KW"/>
</dbReference>
<evidence type="ECO:0000256" key="2">
    <source>
        <dbReference type="ARBA" id="ARBA00022602"/>
    </source>
</evidence>
<dbReference type="Pfam" id="PF00432">
    <property type="entry name" value="Prenyltrans"/>
    <property type="match status" value="2"/>
</dbReference>
<feature type="domain" description="Prenyltransferase alpha-alpha toroid" evidence="9">
    <location>
        <begin position="266"/>
        <end position="308"/>
    </location>
</feature>
<evidence type="ECO:0000256" key="4">
    <source>
        <dbReference type="ARBA" id="ARBA00022723"/>
    </source>
</evidence>
<evidence type="ECO:0000256" key="1">
    <source>
        <dbReference type="ARBA" id="ARBA00010497"/>
    </source>
</evidence>